<reference evidence="1 2" key="1">
    <citation type="submission" date="2017-05" db="EMBL/GenBank/DDBJ databases">
        <title>Complete and WGS of Bordetella genogroups.</title>
        <authorList>
            <person name="Spilker T."/>
            <person name="LiPuma J."/>
        </authorList>
    </citation>
    <scope>NUCLEOTIDE SEQUENCE [LARGE SCALE GENOMIC DNA]</scope>
    <source>
        <strain evidence="1 2">AU17610</strain>
    </source>
</reference>
<organism evidence="1 2">
    <name type="scientific">Bordetella genomosp. 1</name>
    <dbReference type="NCBI Taxonomy" id="1395607"/>
    <lineage>
        <taxon>Bacteria</taxon>
        <taxon>Pseudomonadati</taxon>
        <taxon>Pseudomonadota</taxon>
        <taxon>Betaproteobacteria</taxon>
        <taxon>Burkholderiales</taxon>
        <taxon>Alcaligenaceae</taxon>
        <taxon>Bordetella</taxon>
    </lineage>
</organism>
<accession>A0A261SNP9</accession>
<name>A0A261SNP9_9BORD</name>
<proteinExistence type="predicted"/>
<dbReference type="EMBL" id="NEVL01000002">
    <property type="protein sequence ID" value="OZI39009.1"/>
    <property type="molecule type" value="Genomic_DNA"/>
</dbReference>
<sequence length="64" mass="7071">MTTHRLIQLHNLADDLSSRARVCLRGAANLERIGNARGAQYQRAKGLRFQVIAEKAARRVEAGA</sequence>
<gene>
    <name evidence="1" type="ORF">CEG14_05590</name>
</gene>
<evidence type="ECO:0000313" key="2">
    <source>
        <dbReference type="Proteomes" id="UP000217005"/>
    </source>
</evidence>
<dbReference type="RefSeq" id="WP_094825385.1">
    <property type="nucleotide sequence ID" value="NZ_NEVL01000002.1"/>
</dbReference>
<dbReference type="AlphaFoldDB" id="A0A261SNP9"/>
<evidence type="ECO:0000313" key="1">
    <source>
        <dbReference type="EMBL" id="OZI39009.1"/>
    </source>
</evidence>
<protein>
    <submittedName>
        <fullName evidence="1">Uncharacterized protein</fullName>
    </submittedName>
</protein>
<dbReference type="OrthoDB" id="9906453at2"/>
<comment type="caution">
    <text evidence="1">The sequence shown here is derived from an EMBL/GenBank/DDBJ whole genome shotgun (WGS) entry which is preliminary data.</text>
</comment>
<dbReference type="Proteomes" id="UP000217005">
    <property type="component" value="Unassembled WGS sequence"/>
</dbReference>